<dbReference type="Gene3D" id="3.30.70.270">
    <property type="match status" value="1"/>
</dbReference>
<keyword evidence="1" id="KW-1133">Transmembrane helix</keyword>
<evidence type="ECO:0000313" key="3">
    <source>
        <dbReference type="EMBL" id="MFC5500061.1"/>
    </source>
</evidence>
<sequence length="399" mass="43459">MKSQFEPTTVQQPDSVGGSARSRVARVARAVHRIEPAVGVTVALATGWRAATTNSELPWLWLFCLFALGIACWAGWRRSVAQFEIAARGLALLAAGLLLHTYGGVPGGAAGVYFFWLGLPALYYVFVLKAPYASLIAVAAVAEFTLAALWIGGDTLSSLAVQGAYLLIVPMLVAMKLGSLARRRSPRAGDARTDRSTALYNRSGLLTHGRELLAHCRAERRELTLAVFDCGDLLEARSIYGNRTSRKLVDTIVRKLGLLAGGQGLAARTGPTQFAVAMPMSRDKAVQAIERLLGNPTRFELEGSKSEIVLVPHVMVEVVPAAGTVERMFAALCRGLVRVQEEERMRQRYLQRERERHSRPMLIAAEAPVARPSRVPRLDPDPVVVHQIPNTIPMPLSAR</sequence>
<dbReference type="InterPro" id="IPR043128">
    <property type="entry name" value="Rev_trsase/Diguanyl_cyclase"/>
</dbReference>
<dbReference type="Pfam" id="PF00990">
    <property type="entry name" value="GGDEF"/>
    <property type="match status" value="1"/>
</dbReference>
<feature type="transmembrane region" description="Helical" evidence="1">
    <location>
        <begin position="108"/>
        <end position="126"/>
    </location>
</feature>
<accession>A0ABW0NI21</accession>
<dbReference type="EMBL" id="JBHSMF010000010">
    <property type="protein sequence ID" value="MFC5500061.1"/>
    <property type="molecule type" value="Genomic_DNA"/>
</dbReference>
<protein>
    <submittedName>
        <fullName evidence="3">Diguanylate cyclase domain-containing protein</fullName>
        <ecNumber evidence="3">2.7.7.65</ecNumber>
    </submittedName>
</protein>
<evidence type="ECO:0000256" key="1">
    <source>
        <dbReference type="SAM" id="Phobius"/>
    </source>
</evidence>
<reference evidence="4" key="1">
    <citation type="journal article" date="2019" name="Int. J. Syst. Evol. Microbiol.">
        <title>The Global Catalogue of Microorganisms (GCM) 10K type strain sequencing project: providing services to taxonomists for standard genome sequencing and annotation.</title>
        <authorList>
            <consortium name="The Broad Institute Genomics Platform"/>
            <consortium name="The Broad Institute Genome Sequencing Center for Infectious Disease"/>
            <person name="Wu L."/>
            <person name="Ma J."/>
        </authorList>
    </citation>
    <scope>NUCLEOTIDE SEQUENCE [LARGE SCALE GENOMIC DNA]</scope>
    <source>
        <strain evidence="4">CCUG 57401</strain>
    </source>
</reference>
<keyword evidence="1" id="KW-0472">Membrane</keyword>
<dbReference type="RefSeq" id="WP_376852305.1">
    <property type="nucleotide sequence ID" value="NZ_JBHSMF010000010.1"/>
</dbReference>
<dbReference type="EC" id="2.7.7.65" evidence="3"/>
<feature type="domain" description="GGDEF" evidence="2">
    <location>
        <begin position="192"/>
        <end position="292"/>
    </location>
</feature>
<feature type="transmembrane region" description="Helical" evidence="1">
    <location>
        <begin position="159"/>
        <end position="177"/>
    </location>
</feature>
<dbReference type="InterPro" id="IPR000160">
    <property type="entry name" value="GGDEF_dom"/>
</dbReference>
<dbReference type="Proteomes" id="UP001596037">
    <property type="component" value="Unassembled WGS sequence"/>
</dbReference>
<proteinExistence type="predicted"/>
<keyword evidence="3" id="KW-0808">Transferase</keyword>
<evidence type="ECO:0000313" key="4">
    <source>
        <dbReference type="Proteomes" id="UP001596037"/>
    </source>
</evidence>
<dbReference type="SUPFAM" id="SSF55073">
    <property type="entry name" value="Nucleotide cyclase"/>
    <property type="match status" value="1"/>
</dbReference>
<keyword evidence="1" id="KW-0812">Transmembrane</keyword>
<keyword evidence="4" id="KW-1185">Reference proteome</keyword>
<dbReference type="InterPro" id="IPR029787">
    <property type="entry name" value="Nucleotide_cyclase"/>
</dbReference>
<evidence type="ECO:0000259" key="2">
    <source>
        <dbReference type="Pfam" id="PF00990"/>
    </source>
</evidence>
<feature type="transmembrane region" description="Helical" evidence="1">
    <location>
        <begin position="133"/>
        <end position="153"/>
    </location>
</feature>
<dbReference type="GO" id="GO:0052621">
    <property type="term" value="F:diguanylate cyclase activity"/>
    <property type="evidence" value="ECO:0007669"/>
    <property type="project" value="UniProtKB-EC"/>
</dbReference>
<gene>
    <name evidence="3" type="ORF">ACFPOE_21135</name>
</gene>
<feature type="transmembrane region" description="Helical" evidence="1">
    <location>
        <begin position="85"/>
        <end position="102"/>
    </location>
</feature>
<name>A0ABW0NI21_9BURK</name>
<feature type="transmembrane region" description="Helical" evidence="1">
    <location>
        <begin position="58"/>
        <end position="76"/>
    </location>
</feature>
<keyword evidence="3" id="KW-0548">Nucleotidyltransferase</keyword>
<organism evidence="3 4">
    <name type="scientific">Caenimonas terrae</name>
    <dbReference type="NCBI Taxonomy" id="696074"/>
    <lineage>
        <taxon>Bacteria</taxon>
        <taxon>Pseudomonadati</taxon>
        <taxon>Pseudomonadota</taxon>
        <taxon>Betaproteobacteria</taxon>
        <taxon>Burkholderiales</taxon>
        <taxon>Comamonadaceae</taxon>
        <taxon>Caenimonas</taxon>
    </lineage>
</organism>
<comment type="caution">
    <text evidence="3">The sequence shown here is derived from an EMBL/GenBank/DDBJ whole genome shotgun (WGS) entry which is preliminary data.</text>
</comment>